<feature type="compositionally biased region" description="Gly residues" evidence="1">
    <location>
        <begin position="7"/>
        <end position="19"/>
    </location>
</feature>
<feature type="region of interest" description="Disordered" evidence="1">
    <location>
        <begin position="1"/>
        <end position="92"/>
    </location>
</feature>
<organism evidence="2">
    <name type="scientific">White spot syndrome virus</name>
    <dbReference type="NCBI Taxonomy" id="342409"/>
    <lineage>
        <taxon>Viruses</taxon>
        <taxon>Viruses incertae sedis</taxon>
        <taxon>Naldaviricetes</taxon>
        <taxon>Nimaviridae</taxon>
        <taxon>Whispovirus</taxon>
    </lineage>
</organism>
<name>A0A3G5BHJ0_9VIRU</name>
<evidence type="ECO:0000256" key="1">
    <source>
        <dbReference type="SAM" id="MobiDB-lite"/>
    </source>
</evidence>
<accession>A0A3G5BHJ0</accession>
<proteinExistence type="predicted"/>
<feature type="compositionally biased region" description="Polar residues" evidence="1">
    <location>
        <begin position="57"/>
        <end position="66"/>
    </location>
</feature>
<reference evidence="2" key="1">
    <citation type="submission" date="2018-09" db="EMBL/GenBank/DDBJ databases">
        <authorList>
            <person name="Katneni V.K."/>
            <person name="Shashi Shekhar M."/>
            <person name="Karthic K."/>
            <person name="Jangam A.K."/>
            <person name="Vijayan K.K."/>
        </authorList>
    </citation>
    <scope>NUCLEOTIDE SEQUENCE</scope>
    <source>
        <strain evidence="2">WSSV_CIBA_002</strain>
    </source>
</reference>
<dbReference type="EMBL" id="MH883318">
    <property type="protein sequence ID" value="AYV99292.1"/>
    <property type="molecule type" value="Genomic_DNA"/>
</dbReference>
<protein>
    <submittedName>
        <fullName evidence="2">Wssv134</fullName>
    </submittedName>
</protein>
<evidence type="ECO:0000313" key="2">
    <source>
        <dbReference type="EMBL" id="AYV99292.1"/>
    </source>
</evidence>
<sequence length="92" mass="9343">MLPLCGSGKGGGGGGGGGLSAPEEEAAAAAASSGVLAWPSDDGRSRPRGHPFLLKASSRSNLSGSKTNKKGEREKKESQKKRSSQISLKEYG</sequence>